<feature type="coiled-coil region" evidence="2">
    <location>
        <begin position="128"/>
        <end position="155"/>
    </location>
</feature>
<comment type="similarity">
    <text evidence="1">Belongs to the CDK5RAP3 family.</text>
</comment>
<dbReference type="AlphaFoldDB" id="A0A6P8YL21"/>
<gene>
    <name evidence="4" type="primary">LOC117641458</name>
</gene>
<organism evidence="4">
    <name type="scientific">Thrips palmi</name>
    <name type="common">Melon thrips</name>
    <dbReference type="NCBI Taxonomy" id="161013"/>
    <lineage>
        <taxon>Eukaryota</taxon>
        <taxon>Metazoa</taxon>
        <taxon>Ecdysozoa</taxon>
        <taxon>Arthropoda</taxon>
        <taxon>Hexapoda</taxon>
        <taxon>Insecta</taxon>
        <taxon>Pterygota</taxon>
        <taxon>Neoptera</taxon>
        <taxon>Paraneoptera</taxon>
        <taxon>Thysanoptera</taxon>
        <taxon>Terebrantia</taxon>
        <taxon>Thripoidea</taxon>
        <taxon>Thripidae</taxon>
        <taxon>Thrips</taxon>
    </lineage>
</organism>
<proteinExistence type="inferred from homology"/>
<dbReference type="RefSeq" id="XP_034234687.1">
    <property type="nucleotide sequence ID" value="XM_034378796.1"/>
</dbReference>
<dbReference type="FunCoup" id="A0A6P8YL21">
    <property type="interactions" value="1620"/>
</dbReference>
<sequence length="514" mass="58288">MQEQFIPIDIHTNKLPDWLISRRHCIRDWQPEVELIRERINNAIQDMPIHKGITKLLSGTYINYFHCLKIVEILKETEADSRNVFGRYGSQRMKDWQEIVRMYEKDNVYLSEAAQMLVRNVQYEVPGIRKQISKCEQMQNECERRETELKKQENSALKEFNVSCQKLGIKGKSIKKELVERCQELPTVYKEMALALPSLGPAAKLYKAFMDFMCEPDGKRECVPLLLFMIENGNTTTYEWIHKEKPLKVEEPIFNISLDDEDESKKSDVIDFGDGIDFGDSSGGIDFGEDVQVETGDIDWGSGDGIQIDSSSGAEEIDFNISLEESGIEVQGGGLEGGVASGNEALNLLDNPVTRMDFINDLLEVESFLKIRIHELSSGGSDMLSLSQLQNSETLLQAQTIESVQEKLKNVQTMITKMNDPTLHHLYTIRHSPRYVDNLAATLKQKLSLVDKSITQQKLVNAKGIEHGELAKELRPKLELIISKTKELQSQIEADISKKYKGRPVNIMGGVSTL</sequence>
<dbReference type="Pfam" id="PF05600">
    <property type="entry name" value="CDK5RAP3"/>
    <property type="match status" value="1"/>
</dbReference>
<dbReference type="GO" id="GO:0007346">
    <property type="term" value="P:regulation of mitotic cell cycle"/>
    <property type="evidence" value="ECO:0007669"/>
    <property type="project" value="TreeGrafter"/>
</dbReference>
<keyword evidence="2" id="KW-0175">Coiled coil</keyword>
<evidence type="ECO:0000256" key="2">
    <source>
        <dbReference type="SAM" id="Coils"/>
    </source>
</evidence>
<dbReference type="InterPro" id="IPR008491">
    <property type="entry name" value="CDK5RAP3"/>
</dbReference>
<name>A0A6P8YL21_THRPL</name>
<dbReference type="KEGG" id="tpal:117641458"/>
<dbReference type="PANTHER" id="PTHR14894:SF0">
    <property type="entry name" value="CDK5 REGULATORY SUBUNIT-ASSOCIATED PROTEIN 3"/>
    <property type="match status" value="1"/>
</dbReference>
<reference evidence="4" key="1">
    <citation type="submission" date="2025-08" db="UniProtKB">
        <authorList>
            <consortium name="RefSeq"/>
        </authorList>
    </citation>
    <scope>IDENTIFICATION</scope>
    <source>
        <tissue evidence="4">Total insect</tissue>
    </source>
</reference>
<evidence type="ECO:0000256" key="1">
    <source>
        <dbReference type="ARBA" id="ARBA00007478"/>
    </source>
</evidence>
<keyword evidence="3" id="KW-1185">Reference proteome</keyword>
<evidence type="ECO:0000313" key="4">
    <source>
        <dbReference type="RefSeq" id="XP_034234687.1"/>
    </source>
</evidence>
<dbReference type="Proteomes" id="UP000515158">
    <property type="component" value="Unplaced"/>
</dbReference>
<dbReference type="InParanoid" id="A0A6P8YL21"/>
<evidence type="ECO:0000313" key="3">
    <source>
        <dbReference type="Proteomes" id="UP000515158"/>
    </source>
</evidence>
<protein>
    <submittedName>
        <fullName evidence="4">CDK5 regulatory subunit-associated protein 3</fullName>
    </submittedName>
</protein>
<dbReference type="OrthoDB" id="340432at2759"/>
<dbReference type="PANTHER" id="PTHR14894">
    <property type="entry name" value="CDK5 REGULATORY SUBUNIT-ASSOCIATED PROTEIN 3"/>
    <property type="match status" value="1"/>
</dbReference>
<accession>A0A6P8YL21</accession>
<dbReference type="GeneID" id="117641458"/>
<dbReference type="GO" id="GO:0012505">
    <property type="term" value="C:endomembrane system"/>
    <property type="evidence" value="ECO:0007669"/>
    <property type="project" value="TreeGrafter"/>
</dbReference>